<keyword evidence="1" id="KW-0732">Signal</keyword>
<dbReference type="SUPFAM" id="SSF48435">
    <property type="entry name" value="Bacterial muramidases"/>
    <property type="match status" value="1"/>
</dbReference>
<dbReference type="AlphaFoldDB" id="A0A3S4TUA2"/>
<dbReference type="EC" id="4.2.2.-" evidence="2"/>
<dbReference type="GO" id="GO:0042597">
    <property type="term" value="C:periplasmic space"/>
    <property type="evidence" value="ECO:0007669"/>
    <property type="project" value="InterPro"/>
</dbReference>
<evidence type="ECO:0000256" key="1">
    <source>
        <dbReference type="ARBA" id="ARBA00022729"/>
    </source>
</evidence>
<protein>
    <submittedName>
        <fullName evidence="2">Putative solube lytic murein transglycosylase, SLT domain protein</fullName>
        <ecNumber evidence="2">4.2.2.-</ecNumber>
    </submittedName>
</protein>
<organism evidence="2 3">
    <name type="scientific">Rodentibacter pneumotropicus</name>
    <dbReference type="NCBI Taxonomy" id="758"/>
    <lineage>
        <taxon>Bacteria</taxon>
        <taxon>Pseudomonadati</taxon>
        <taxon>Pseudomonadota</taxon>
        <taxon>Gammaproteobacteria</taxon>
        <taxon>Pasteurellales</taxon>
        <taxon>Pasteurellaceae</taxon>
        <taxon>Rodentibacter</taxon>
    </lineage>
</organism>
<accession>A0A3S4TUA2</accession>
<dbReference type="Gene3D" id="1.25.20.10">
    <property type="entry name" value="Bacterial muramidases"/>
    <property type="match status" value="1"/>
</dbReference>
<keyword evidence="2" id="KW-0456">Lyase</keyword>
<evidence type="ECO:0000313" key="3">
    <source>
        <dbReference type="Proteomes" id="UP000278733"/>
    </source>
</evidence>
<dbReference type="Proteomes" id="UP000278733">
    <property type="component" value="Chromosome"/>
</dbReference>
<dbReference type="GO" id="GO:0016829">
    <property type="term" value="F:lyase activity"/>
    <property type="evidence" value="ECO:0007669"/>
    <property type="project" value="UniProtKB-KW"/>
</dbReference>
<dbReference type="InterPro" id="IPR008939">
    <property type="entry name" value="Lytic_TGlycosylase_superhlx_U"/>
</dbReference>
<gene>
    <name evidence="2" type="primary">slt_3</name>
    <name evidence="2" type="ORF">NCTC8284_01243</name>
</gene>
<dbReference type="KEGG" id="rpne:NCTC8284_01243"/>
<proteinExistence type="predicted"/>
<dbReference type="GO" id="GO:0004553">
    <property type="term" value="F:hydrolase activity, hydrolyzing O-glycosyl compounds"/>
    <property type="evidence" value="ECO:0007669"/>
    <property type="project" value="InterPro"/>
</dbReference>
<evidence type="ECO:0000313" key="2">
    <source>
        <dbReference type="EMBL" id="VEH66085.1"/>
    </source>
</evidence>
<dbReference type="EMBL" id="LR134405">
    <property type="protein sequence ID" value="VEH66085.1"/>
    <property type="molecule type" value="Genomic_DNA"/>
</dbReference>
<name>A0A3S4TUA2_9PAST</name>
<reference evidence="2 3" key="1">
    <citation type="submission" date="2018-12" db="EMBL/GenBank/DDBJ databases">
        <authorList>
            <consortium name="Pathogen Informatics"/>
        </authorList>
    </citation>
    <scope>NUCLEOTIDE SEQUENCE [LARGE SCALE GENOMIC DNA]</scope>
    <source>
        <strain evidence="2 3">NCTC8284</strain>
    </source>
</reference>
<sequence length="146" mass="17477">MGKNWQLSDTQIRHWKIAFISRFFDNETLHFQQWRDAEILALKADNLVERRLRMAIWQKTDLIPWLNALSKEGKEKQEWRYWLAKSDQQKTQEILTALSKERGFYPMLAKAMLNPQNRGADYRIELPQSTLNKKRNSHLSRVTVPH</sequence>